<dbReference type="SUPFAM" id="SSF100950">
    <property type="entry name" value="NagB/RpiA/CoA transferase-like"/>
    <property type="match status" value="1"/>
</dbReference>
<dbReference type="GO" id="GO:0004342">
    <property type="term" value="F:glucosamine-6-phosphate deaminase activity"/>
    <property type="evidence" value="ECO:0007669"/>
    <property type="project" value="UniProtKB-EC"/>
</dbReference>
<protein>
    <submittedName>
        <fullName evidence="2">Glucosamine-6-phosphate deaminase</fullName>
        <ecNumber evidence="2">3.5.99.6</ecNumber>
    </submittedName>
</protein>
<gene>
    <name evidence="2" type="ORF">DOS84_18860</name>
</gene>
<feature type="compositionally biased region" description="Basic and acidic residues" evidence="1">
    <location>
        <begin position="131"/>
        <end position="144"/>
    </location>
</feature>
<dbReference type="Pfam" id="PF02585">
    <property type="entry name" value="PIG-L"/>
    <property type="match status" value="1"/>
</dbReference>
<dbReference type="AlphaFoldDB" id="A0A2W7U3I9"/>
<reference evidence="2 3" key="1">
    <citation type="submission" date="2018-06" db="EMBL/GenBank/DDBJ databases">
        <title>Flavobacterium sp IMCC34762, genome.</title>
        <authorList>
            <person name="Joung Y."/>
            <person name="Cho J."/>
            <person name="Song J."/>
        </authorList>
    </citation>
    <scope>NUCLEOTIDE SEQUENCE [LARGE SCALE GENOMIC DNA]</scope>
    <source>
        <strain evidence="2 3">IMCC34762</strain>
    </source>
</reference>
<dbReference type="PANTHER" id="PTHR42892:SF1">
    <property type="entry name" value="GLUCOSAMINE-6-PHOSPHATE ISOMERASE"/>
    <property type="match status" value="1"/>
</dbReference>
<feature type="non-terminal residue" evidence="2">
    <location>
        <position position="236"/>
    </location>
</feature>
<feature type="non-terminal residue" evidence="2">
    <location>
        <position position="1"/>
    </location>
</feature>
<keyword evidence="3" id="KW-1185">Reference proteome</keyword>
<dbReference type="InterPro" id="IPR024078">
    <property type="entry name" value="LmbE-like_dom_sf"/>
</dbReference>
<name>A0A2W7U3I9_9FLAO</name>
<evidence type="ECO:0000313" key="3">
    <source>
        <dbReference type="Proteomes" id="UP000249177"/>
    </source>
</evidence>
<evidence type="ECO:0000256" key="1">
    <source>
        <dbReference type="SAM" id="MobiDB-lite"/>
    </source>
</evidence>
<dbReference type="EMBL" id="QKXH01000027">
    <property type="protein sequence ID" value="PZX91819.1"/>
    <property type="molecule type" value="Genomic_DNA"/>
</dbReference>
<dbReference type="InterPro" id="IPR037171">
    <property type="entry name" value="NagB/RpiA_transferase-like"/>
</dbReference>
<accession>A0A2W7U3I9</accession>
<dbReference type="Gene3D" id="3.40.50.10320">
    <property type="entry name" value="LmbE-like"/>
    <property type="match status" value="1"/>
</dbReference>
<keyword evidence="2" id="KW-0378">Hydrolase</keyword>
<dbReference type="InterPro" id="IPR003737">
    <property type="entry name" value="GlcNAc_PI_deacetylase-related"/>
</dbReference>
<dbReference type="SUPFAM" id="SSF102588">
    <property type="entry name" value="LmbE-like"/>
    <property type="match status" value="1"/>
</dbReference>
<sequence length="236" mass="26391">QVILMAWGEGKSNIIKASVEGTVTNQIPASFLQEHKNAIFVLDKEASSKLTRINTPWLVEKIVWTDKLIRKAVLGLALHLKKPILMLTDADYIENGMSDLLADSGPAYDINIKIFNKLQNTITGWPGGKPNADDSNRPERAEPSRKRVLIFSPHPDDDIISMGGTFMRLQQQGHEVHVAYQTSGNIAVADDEALRFARFVCDYNEKFGIQSAEAEDIYKKAEAFLKNKKVNKIDIP</sequence>
<dbReference type="EC" id="3.5.99.6" evidence="2"/>
<proteinExistence type="predicted"/>
<dbReference type="RefSeq" id="WP_207802083.1">
    <property type="nucleotide sequence ID" value="NZ_QKXH01000027.1"/>
</dbReference>
<dbReference type="Gene3D" id="3.40.50.1360">
    <property type="match status" value="1"/>
</dbReference>
<dbReference type="Proteomes" id="UP000249177">
    <property type="component" value="Unassembled WGS sequence"/>
</dbReference>
<dbReference type="InterPro" id="IPR052960">
    <property type="entry name" value="GlcN6P_deaminase-like"/>
</dbReference>
<evidence type="ECO:0000313" key="2">
    <source>
        <dbReference type="EMBL" id="PZX91819.1"/>
    </source>
</evidence>
<comment type="caution">
    <text evidence="2">The sequence shown here is derived from an EMBL/GenBank/DDBJ whole genome shotgun (WGS) entry which is preliminary data.</text>
</comment>
<feature type="region of interest" description="Disordered" evidence="1">
    <location>
        <begin position="125"/>
        <end position="144"/>
    </location>
</feature>
<dbReference type="PANTHER" id="PTHR42892">
    <property type="entry name" value="GLUCOSAMINE-6-PHOSPHATE DEAMINASE-LIKE PROTEIN BT_0258-RELATED"/>
    <property type="match status" value="1"/>
</dbReference>
<organism evidence="2 3">
    <name type="scientific">Flavobacterium aquariorum</name>
    <dbReference type="NCBI Taxonomy" id="2217670"/>
    <lineage>
        <taxon>Bacteria</taxon>
        <taxon>Pseudomonadati</taxon>
        <taxon>Bacteroidota</taxon>
        <taxon>Flavobacteriia</taxon>
        <taxon>Flavobacteriales</taxon>
        <taxon>Flavobacteriaceae</taxon>
        <taxon>Flavobacterium</taxon>
    </lineage>
</organism>